<gene>
    <name evidence="2" type="ordered locus">Acid345_0061</name>
</gene>
<dbReference type="AlphaFoldDB" id="Q1IVN4"/>
<organism evidence="2 3">
    <name type="scientific">Koribacter versatilis (strain Ellin345)</name>
    <dbReference type="NCBI Taxonomy" id="204669"/>
    <lineage>
        <taxon>Bacteria</taxon>
        <taxon>Pseudomonadati</taxon>
        <taxon>Acidobacteriota</taxon>
        <taxon>Terriglobia</taxon>
        <taxon>Terriglobales</taxon>
        <taxon>Candidatus Korobacteraceae</taxon>
        <taxon>Candidatus Korobacter</taxon>
    </lineage>
</organism>
<feature type="transmembrane region" description="Helical" evidence="1">
    <location>
        <begin position="20"/>
        <end position="44"/>
    </location>
</feature>
<keyword evidence="1" id="KW-0472">Membrane</keyword>
<keyword evidence="1" id="KW-0812">Transmembrane</keyword>
<evidence type="ECO:0000313" key="3">
    <source>
        <dbReference type="Proteomes" id="UP000002432"/>
    </source>
</evidence>
<dbReference type="Proteomes" id="UP000002432">
    <property type="component" value="Chromosome"/>
</dbReference>
<dbReference type="RefSeq" id="WP_011520868.1">
    <property type="nucleotide sequence ID" value="NC_008009.1"/>
</dbReference>
<accession>Q1IVN4</accession>
<dbReference type="KEGG" id="aba:Acid345_0061"/>
<dbReference type="HOGENOM" id="CLU_2382362_0_0_0"/>
<protein>
    <submittedName>
        <fullName evidence="2">Uncharacterized protein</fullName>
    </submittedName>
</protein>
<keyword evidence="1" id="KW-1133">Transmembrane helix</keyword>
<reference evidence="2 3" key="1">
    <citation type="journal article" date="2009" name="Appl. Environ. Microbiol.">
        <title>Three genomes from the phylum Acidobacteria provide insight into the lifestyles of these microorganisms in soils.</title>
        <authorList>
            <person name="Ward N.L."/>
            <person name="Challacombe J.F."/>
            <person name="Janssen P.H."/>
            <person name="Henrissat B."/>
            <person name="Coutinho P.M."/>
            <person name="Wu M."/>
            <person name="Xie G."/>
            <person name="Haft D.H."/>
            <person name="Sait M."/>
            <person name="Badger J."/>
            <person name="Barabote R.D."/>
            <person name="Bradley B."/>
            <person name="Brettin T.S."/>
            <person name="Brinkac L.M."/>
            <person name="Bruce D."/>
            <person name="Creasy T."/>
            <person name="Daugherty S.C."/>
            <person name="Davidsen T.M."/>
            <person name="DeBoy R.T."/>
            <person name="Detter J.C."/>
            <person name="Dodson R.J."/>
            <person name="Durkin A.S."/>
            <person name="Ganapathy A."/>
            <person name="Gwinn-Giglio M."/>
            <person name="Han C.S."/>
            <person name="Khouri H."/>
            <person name="Kiss H."/>
            <person name="Kothari S.P."/>
            <person name="Madupu R."/>
            <person name="Nelson K.E."/>
            <person name="Nelson W.C."/>
            <person name="Paulsen I."/>
            <person name="Penn K."/>
            <person name="Ren Q."/>
            <person name="Rosovitz M.J."/>
            <person name="Selengut J.D."/>
            <person name="Shrivastava S."/>
            <person name="Sullivan S.A."/>
            <person name="Tapia R."/>
            <person name="Thompson L.S."/>
            <person name="Watkins K.L."/>
            <person name="Yang Q."/>
            <person name="Yu C."/>
            <person name="Zafar N."/>
            <person name="Zhou L."/>
            <person name="Kuske C.R."/>
        </authorList>
    </citation>
    <scope>NUCLEOTIDE SEQUENCE [LARGE SCALE GENOMIC DNA]</scope>
    <source>
        <strain evidence="2 3">Ellin345</strain>
    </source>
</reference>
<dbReference type="STRING" id="204669.Acid345_0061"/>
<feature type="transmembrane region" description="Helical" evidence="1">
    <location>
        <begin position="56"/>
        <end position="76"/>
    </location>
</feature>
<keyword evidence="3" id="KW-1185">Reference proteome</keyword>
<proteinExistence type="predicted"/>
<sequence length="94" mass="9971">MQSAVNPELPVAGALWSGVAAFFAFLGTAGACIAIVLIVSVGLGRDEGGVWLPMRYAAIWVPITALVAVSVAVVTFRRVARRFTHVAAEIFDRQ</sequence>
<dbReference type="EMBL" id="CP000360">
    <property type="protein sequence ID" value="ABF39066.1"/>
    <property type="molecule type" value="Genomic_DNA"/>
</dbReference>
<evidence type="ECO:0000313" key="2">
    <source>
        <dbReference type="EMBL" id="ABF39066.1"/>
    </source>
</evidence>
<dbReference type="EnsemblBacteria" id="ABF39066">
    <property type="protein sequence ID" value="ABF39066"/>
    <property type="gene ID" value="Acid345_0061"/>
</dbReference>
<name>Q1IVN4_KORVE</name>
<evidence type="ECO:0000256" key="1">
    <source>
        <dbReference type="SAM" id="Phobius"/>
    </source>
</evidence>